<accession>A0A8S5S8E9</accession>
<dbReference type="EMBL" id="BK032550">
    <property type="protein sequence ID" value="DAF47091.1"/>
    <property type="molecule type" value="Genomic_DNA"/>
</dbReference>
<protein>
    <submittedName>
        <fullName evidence="1">Uncharacterized protein</fullName>
    </submittedName>
</protein>
<evidence type="ECO:0000313" key="1">
    <source>
        <dbReference type="EMBL" id="DAF47091.1"/>
    </source>
</evidence>
<proteinExistence type="predicted"/>
<sequence>MRGIMDIKEKEELIRLLSKYQEETMEKVKKWGSLASCPFIEKMNTIAIVGCYLSLEIAESMKR</sequence>
<name>A0A8S5S8E9_9CAUD</name>
<organism evidence="1">
    <name type="scientific">Siphoviridae sp. ctLnP14</name>
    <dbReference type="NCBI Taxonomy" id="2827851"/>
    <lineage>
        <taxon>Viruses</taxon>
        <taxon>Duplodnaviria</taxon>
        <taxon>Heunggongvirae</taxon>
        <taxon>Uroviricota</taxon>
        <taxon>Caudoviricetes</taxon>
    </lineage>
</organism>
<reference evidence="1" key="1">
    <citation type="journal article" date="2021" name="Proc. Natl. Acad. Sci. U.S.A.">
        <title>A Catalog of Tens of Thousands of Viruses from Human Metagenomes Reveals Hidden Associations with Chronic Diseases.</title>
        <authorList>
            <person name="Tisza M.J."/>
            <person name="Buck C.B."/>
        </authorList>
    </citation>
    <scope>NUCLEOTIDE SEQUENCE</scope>
    <source>
        <strain evidence="1">CtLnP14</strain>
    </source>
</reference>